<sequence length="337" mass="38811">MNRTERFYRIDQLLHERRVVPLRVFLETLQVSRATFKRDLEYMRERLHAPIVWDRQVRGYRFGPADDGPVYALPGLWFSSGELYALLAAQRLLAELEPGILSAHIAPLQARLSALLELGGHPAQEVARRVRIASMARRPVAPECFTEVALAVMKRQRLEIDAWNRERDEVNTRVVSPQRLVHYRDNWYLDAWCHWREALRSFALDTIRAARPLRQRAREVPQTRLQAHYESSYGIFAGKPKGRAVLRFSPERARWVRSEIWHPNQQGRDLPGGGWELTIPYADARELLMDILRHGRHVEVVAPASLRIAVTEEIRQMVHSYGELGTTGDGAVRPAGA</sequence>
<dbReference type="Proteomes" id="UP000317763">
    <property type="component" value="Unassembled WGS sequence"/>
</dbReference>
<proteinExistence type="predicted"/>
<evidence type="ECO:0000259" key="1">
    <source>
        <dbReference type="Pfam" id="PF13280"/>
    </source>
</evidence>
<dbReference type="STRING" id="307486.GCA_000807215_02127"/>
<dbReference type="EMBL" id="VJOM01000012">
    <property type="protein sequence ID" value="TSE31891.1"/>
    <property type="molecule type" value="Genomic_DNA"/>
</dbReference>
<dbReference type="PANTHER" id="PTHR34580:SF3">
    <property type="entry name" value="PROTEIN PAFB"/>
    <property type="match status" value="1"/>
</dbReference>
<comment type="caution">
    <text evidence="3">The sequence shown here is derived from an EMBL/GenBank/DDBJ whole genome shotgun (WGS) entry which is preliminary data.</text>
</comment>
<protein>
    <submittedName>
        <fullName evidence="3">WYL domain protein</fullName>
    </submittedName>
</protein>
<reference evidence="3 4" key="1">
    <citation type="submission" date="2019-07" db="EMBL/GenBank/DDBJ databases">
        <title>Tepidimonas taiwanensis I1-1 draft genome.</title>
        <authorList>
            <person name="Da Costa M.S."/>
            <person name="Froufe H.J.C."/>
            <person name="Egas C."/>
            <person name="Albuquerque L."/>
        </authorList>
    </citation>
    <scope>NUCLEOTIDE SEQUENCE [LARGE SCALE GENOMIC DNA]</scope>
    <source>
        <strain evidence="3 4">I1-1</strain>
    </source>
</reference>
<dbReference type="InterPro" id="IPR057727">
    <property type="entry name" value="WCX_dom"/>
</dbReference>
<feature type="domain" description="WCX" evidence="2">
    <location>
        <begin position="242"/>
        <end position="318"/>
    </location>
</feature>
<dbReference type="AlphaFoldDB" id="A0A554X7T6"/>
<keyword evidence="4" id="KW-1185">Reference proteome</keyword>
<evidence type="ECO:0000313" key="4">
    <source>
        <dbReference type="Proteomes" id="UP000317763"/>
    </source>
</evidence>
<dbReference type="RefSeq" id="WP_143897844.1">
    <property type="nucleotide sequence ID" value="NZ_CP083911.1"/>
</dbReference>
<feature type="domain" description="WYL" evidence="1">
    <location>
        <begin position="144"/>
        <end position="211"/>
    </location>
</feature>
<dbReference type="OrthoDB" id="8555652at2"/>
<evidence type="ECO:0000259" key="2">
    <source>
        <dbReference type="Pfam" id="PF25583"/>
    </source>
</evidence>
<dbReference type="InterPro" id="IPR051534">
    <property type="entry name" value="CBASS_pafABC_assoc_protein"/>
</dbReference>
<evidence type="ECO:0000313" key="3">
    <source>
        <dbReference type="EMBL" id="TSE31891.1"/>
    </source>
</evidence>
<dbReference type="PROSITE" id="PS52050">
    <property type="entry name" value="WYL"/>
    <property type="match status" value="1"/>
</dbReference>
<accession>A0A554X7T6</accession>
<name>A0A554X7T6_9BURK</name>
<dbReference type="PANTHER" id="PTHR34580">
    <property type="match status" value="1"/>
</dbReference>
<dbReference type="InterPro" id="IPR026881">
    <property type="entry name" value="WYL_dom"/>
</dbReference>
<organism evidence="3 4">
    <name type="scientific">Tepidimonas taiwanensis</name>
    <dbReference type="NCBI Taxonomy" id="307486"/>
    <lineage>
        <taxon>Bacteria</taxon>
        <taxon>Pseudomonadati</taxon>
        <taxon>Pseudomonadota</taxon>
        <taxon>Betaproteobacteria</taxon>
        <taxon>Burkholderiales</taxon>
        <taxon>Tepidimonas</taxon>
    </lineage>
</organism>
<gene>
    <name evidence="3" type="ORF">Ttaiw_01308</name>
</gene>
<dbReference type="Pfam" id="PF25583">
    <property type="entry name" value="WCX"/>
    <property type="match status" value="1"/>
</dbReference>
<dbReference type="Pfam" id="PF13280">
    <property type="entry name" value="WYL"/>
    <property type="match status" value="1"/>
</dbReference>